<dbReference type="SUPFAM" id="SSF49777">
    <property type="entry name" value="PEBP-like"/>
    <property type="match status" value="1"/>
</dbReference>
<name>A0AA41SJ25_PAPNU</name>
<accession>A0AA41SJ25</accession>
<dbReference type="AlphaFoldDB" id="A0AA41SJ25"/>
<organism evidence="1 2">
    <name type="scientific">Papaver nudicaule</name>
    <name type="common">Iceland poppy</name>
    <dbReference type="NCBI Taxonomy" id="74823"/>
    <lineage>
        <taxon>Eukaryota</taxon>
        <taxon>Viridiplantae</taxon>
        <taxon>Streptophyta</taxon>
        <taxon>Embryophyta</taxon>
        <taxon>Tracheophyta</taxon>
        <taxon>Spermatophyta</taxon>
        <taxon>Magnoliopsida</taxon>
        <taxon>Ranunculales</taxon>
        <taxon>Papaveraceae</taxon>
        <taxon>Papaveroideae</taxon>
        <taxon>Papaver</taxon>
    </lineage>
</organism>
<protein>
    <submittedName>
        <fullName evidence="1">Uncharacterized protein</fullName>
    </submittedName>
</protein>
<dbReference type="Proteomes" id="UP001177140">
    <property type="component" value="Unassembled WGS sequence"/>
</dbReference>
<dbReference type="EMBL" id="JAJJMA010150414">
    <property type="protein sequence ID" value="MCL7034828.1"/>
    <property type="molecule type" value="Genomic_DNA"/>
</dbReference>
<sequence length="63" mass="7259">MNLGCYHRRYIMKVNCQGPGHRFEFKLYALDDIMHLGHKVTKEKLIDAIEGHMLGEAVPVSVF</sequence>
<comment type="caution">
    <text evidence="1">The sequence shown here is derived from an EMBL/GenBank/DDBJ whole genome shotgun (WGS) entry which is preliminary data.</text>
</comment>
<dbReference type="InterPro" id="IPR036610">
    <property type="entry name" value="PEBP-like_sf"/>
</dbReference>
<evidence type="ECO:0000313" key="1">
    <source>
        <dbReference type="EMBL" id="MCL7034828.1"/>
    </source>
</evidence>
<proteinExistence type="predicted"/>
<evidence type="ECO:0000313" key="2">
    <source>
        <dbReference type="Proteomes" id="UP001177140"/>
    </source>
</evidence>
<keyword evidence="2" id="KW-1185">Reference proteome</keyword>
<dbReference type="Gene3D" id="3.90.280.10">
    <property type="entry name" value="PEBP-like"/>
    <property type="match status" value="1"/>
</dbReference>
<reference evidence="1" key="1">
    <citation type="submission" date="2022-03" db="EMBL/GenBank/DDBJ databases">
        <title>A functionally conserved STORR gene fusion in Papaver species that diverged 16.8 million years ago.</title>
        <authorList>
            <person name="Catania T."/>
        </authorList>
    </citation>
    <scope>NUCLEOTIDE SEQUENCE</scope>
    <source>
        <strain evidence="1">S-191538</strain>
    </source>
</reference>
<gene>
    <name evidence="1" type="ORF">MKW94_021767</name>
</gene>